<name>A0A1D7U845_9HYPH</name>
<gene>
    <name evidence="1" type="ORF">BHK69_26420</name>
</gene>
<dbReference type="OrthoDB" id="1551185at2"/>
<proteinExistence type="predicted"/>
<dbReference type="Proteomes" id="UP000094969">
    <property type="component" value="Chromosome"/>
</dbReference>
<dbReference type="EMBL" id="CP017147">
    <property type="protein sequence ID" value="AOO83504.1"/>
    <property type="molecule type" value="Genomic_DNA"/>
</dbReference>
<protein>
    <submittedName>
        <fullName evidence="1">Uncharacterized protein</fullName>
    </submittedName>
</protein>
<dbReference type="KEGG" id="bvv:BHK69_26420"/>
<reference evidence="1 2" key="1">
    <citation type="journal article" date="2015" name="Antonie Van Leeuwenhoek">
        <title>Bosea vaviloviae sp. nov., a new species of slow-growing rhizobia isolated from nodules of the relict species Vavilovia formosa (Stev.) Fed.</title>
        <authorList>
            <person name="Safronova V.I."/>
            <person name="Kuznetsova I.G."/>
            <person name="Sazanova A.L."/>
            <person name="Kimeklis A.K."/>
            <person name="Belimov A.A."/>
            <person name="Andronov E.E."/>
            <person name="Pinaev A.G."/>
            <person name="Chizhevskaya E.P."/>
            <person name="Pukhaev A.R."/>
            <person name="Popov K.P."/>
            <person name="Willems A."/>
            <person name="Tikhonovich I.A."/>
        </authorList>
    </citation>
    <scope>NUCLEOTIDE SEQUENCE [LARGE SCALE GENOMIC DNA]</scope>
    <source>
        <strain evidence="1 2">Vaf18</strain>
    </source>
</reference>
<dbReference type="STRING" id="1526658.BHK69_26420"/>
<evidence type="ECO:0000313" key="1">
    <source>
        <dbReference type="EMBL" id="AOO83504.1"/>
    </source>
</evidence>
<dbReference type="AlphaFoldDB" id="A0A1D7U845"/>
<dbReference type="RefSeq" id="WP_069692704.1">
    <property type="nucleotide sequence ID" value="NZ_CP017147.1"/>
</dbReference>
<sequence length="87" mass="9980">MTKPTDMRVGMFDVFKQVKARLDDANLSYETSSYRDDAFSFFVHAPGEYWEIDVLEDGSIDLEVFTSTGMKDDPWAMIDQLVDDNKA</sequence>
<organism evidence="1 2">
    <name type="scientific">Bosea vaviloviae</name>
    <dbReference type="NCBI Taxonomy" id="1526658"/>
    <lineage>
        <taxon>Bacteria</taxon>
        <taxon>Pseudomonadati</taxon>
        <taxon>Pseudomonadota</taxon>
        <taxon>Alphaproteobacteria</taxon>
        <taxon>Hyphomicrobiales</taxon>
        <taxon>Boseaceae</taxon>
        <taxon>Bosea</taxon>
    </lineage>
</organism>
<keyword evidence="2" id="KW-1185">Reference proteome</keyword>
<accession>A0A1D7U845</accession>
<evidence type="ECO:0000313" key="2">
    <source>
        <dbReference type="Proteomes" id="UP000094969"/>
    </source>
</evidence>